<evidence type="ECO:0000256" key="4">
    <source>
        <dbReference type="ARBA" id="ARBA00022723"/>
    </source>
</evidence>
<evidence type="ECO:0000256" key="5">
    <source>
        <dbReference type="ARBA" id="ARBA00022737"/>
    </source>
</evidence>
<evidence type="ECO:0000256" key="3">
    <source>
        <dbReference type="ARBA" id="ARBA00022679"/>
    </source>
</evidence>
<evidence type="ECO:0000256" key="2">
    <source>
        <dbReference type="ARBA" id="ARBA00012251"/>
    </source>
</evidence>
<evidence type="ECO:0000256" key="7">
    <source>
        <dbReference type="ARBA" id="ARBA00022786"/>
    </source>
</evidence>
<dbReference type="STRING" id="400727.A0A2T7NX22"/>
<gene>
    <name evidence="13" type="ORF">C0Q70_13376</name>
</gene>
<dbReference type="GO" id="GO:0061630">
    <property type="term" value="F:ubiquitin protein ligase activity"/>
    <property type="evidence" value="ECO:0007669"/>
    <property type="project" value="UniProtKB-EC"/>
</dbReference>
<feature type="compositionally biased region" description="Low complexity" evidence="10">
    <location>
        <begin position="133"/>
        <end position="144"/>
    </location>
</feature>
<evidence type="ECO:0000313" key="13">
    <source>
        <dbReference type="EMBL" id="PVD25716.1"/>
    </source>
</evidence>
<name>A0A2T7NX22_POMCA</name>
<dbReference type="OrthoDB" id="1431934at2759"/>
<feature type="compositionally biased region" description="Basic and acidic residues" evidence="10">
    <location>
        <begin position="106"/>
        <end position="126"/>
    </location>
</feature>
<dbReference type="GO" id="GO:0016567">
    <property type="term" value="P:protein ubiquitination"/>
    <property type="evidence" value="ECO:0007669"/>
    <property type="project" value="InterPro"/>
</dbReference>
<dbReference type="EMBL" id="PZQS01000008">
    <property type="protein sequence ID" value="PVD25716.1"/>
    <property type="molecule type" value="Genomic_DNA"/>
</dbReference>
<accession>A0A2T7NX22</accession>
<evidence type="ECO:0000256" key="1">
    <source>
        <dbReference type="ARBA" id="ARBA00001798"/>
    </source>
</evidence>
<dbReference type="InterPro" id="IPR001841">
    <property type="entry name" value="Znf_RING"/>
</dbReference>
<evidence type="ECO:0000259" key="11">
    <source>
        <dbReference type="PROSITE" id="PS50089"/>
    </source>
</evidence>
<protein>
    <recommendedName>
        <fullName evidence="2">RBR-type E3 ubiquitin transferase</fullName>
        <ecNumber evidence="2">2.3.2.31</ecNumber>
    </recommendedName>
</protein>
<dbReference type="PROSITE" id="PS51873">
    <property type="entry name" value="TRIAD"/>
    <property type="match status" value="1"/>
</dbReference>
<feature type="domain" description="RING-type" evidence="12">
    <location>
        <begin position="375"/>
        <end position="599"/>
    </location>
</feature>
<dbReference type="Gene3D" id="3.30.40.10">
    <property type="entry name" value="Zinc/RING finger domain, C3HC4 (zinc finger)"/>
    <property type="match status" value="1"/>
</dbReference>
<sequence>METSLHLRQTPGLKFTKGSKQRHKHFDLIDDETYYNWSQEEDDVSDEDDEFFEDDIEVSQCFTSFSDILETVLLTASSNVLANDVTDRARVSSSKRSKSQGGSRTTENRYVYRTERESNTEEHLESDVDSCADDSTSSSSNETDWSAATVSTLKQLYGIKYLEADCLPRRFIVDITEDVSNTVRSSQQYRHLYLPILDLAACMVFVHDGSSDSCQETEHEPIDVYRVALNMNLTTEAEVGTLTEMMVYKNLADIIQCVREFVAGLSPNMLVRRDPAEALPCVQEQRTGTDFQTVSMVNRWRVSLLHLPTLASWRNFSAAETTAGLEDKLALESRTESPVQTVVPSMAEDNATEGFRDEAGRDGKDSGACVDMCPLSAYCTICYDDVSPRTEGARATALTSCGHWFCDGCWRAHLTYAARDVSLHLRCPEFRCQATVDDGTLLSLLNVAEAQKLKRQRLELEVMRSAPTKWCPNPQCGRLICLESMDARASPTASREPKSLMCTCGTQLCFTCLRGAHWPATCQEHEDYLALLPPMVQTKWPDVPDVWVYGKKCPHCHTFYEKNGGCNHMTCRCGHEFCWFCRETFFLSNGQVHACTRRPCDIQVIMKKIRHTGGPKPKVMSRWCAFAFRHRNAQLARQFRLTHKMADDLRRRLQHLASKGVDIGVLAYVPDAGKVSRVNGCRSLSEMSTQELHDHIGHVTHVMAKLKLELHHVLEYAGVALNSREQAIKVGDSNKTAVSLSYRLEEIIERTENVISALDCLMQTSCPRDLRKVLPWFGRLHCEAIDCMDNLKRVLYGTE</sequence>
<keyword evidence="8" id="KW-0862">Zinc</keyword>
<dbReference type="CDD" id="cd20336">
    <property type="entry name" value="Rcat_RBR"/>
    <property type="match status" value="1"/>
</dbReference>
<dbReference type="InterPro" id="IPR002867">
    <property type="entry name" value="IBR_dom"/>
</dbReference>
<dbReference type="Proteomes" id="UP000245119">
    <property type="component" value="Linkage Group LG8"/>
</dbReference>
<dbReference type="SUPFAM" id="SSF57850">
    <property type="entry name" value="RING/U-box"/>
    <property type="match status" value="3"/>
</dbReference>
<dbReference type="Pfam" id="PF22191">
    <property type="entry name" value="IBR_1"/>
    <property type="match status" value="1"/>
</dbReference>
<keyword evidence="5" id="KW-0677">Repeat</keyword>
<feature type="region of interest" description="Disordered" evidence="10">
    <location>
        <begin position="87"/>
        <end position="144"/>
    </location>
</feature>
<keyword evidence="14" id="KW-1185">Reference proteome</keyword>
<comment type="catalytic activity">
    <reaction evidence="1">
        <text>[E2 ubiquitin-conjugating enzyme]-S-ubiquitinyl-L-cysteine + [acceptor protein]-L-lysine = [E2 ubiquitin-conjugating enzyme]-L-cysteine + [acceptor protein]-N(6)-ubiquitinyl-L-lysine.</text>
        <dbReference type="EC" id="2.3.2.31"/>
    </reaction>
</comment>
<keyword evidence="7" id="KW-0833">Ubl conjugation pathway</keyword>
<keyword evidence="3" id="KW-0808">Transferase</keyword>
<dbReference type="EC" id="2.3.2.31" evidence="2"/>
<comment type="caution">
    <text evidence="13">The sequence shown here is derived from an EMBL/GenBank/DDBJ whole genome shotgun (WGS) entry which is preliminary data.</text>
</comment>
<organism evidence="13 14">
    <name type="scientific">Pomacea canaliculata</name>
    <name type="common">Golden apple snail</name>
    <dbReference type="NCBI Taxonomy" id="400727"/>
    <lineage>
        <taxon>Eukaryota</taxon>
        <taxon>Metazoa</taxon>
        <taxon>Spiralia</taxon>
        <taxon>Lophotrochozoa</taxon>
        <taxon>Mollusca</taxon>
        <taxon>Gastropoda</taxon>
        <taxon>Caenogastropoda</taxon>
        <taxon>Architaenioglossa</taxon>
        <taxon>Ampullarioidea</taxon>
        <taxon>Ampullariidae</taxon>
        <taxon>Pomacea</taxon>
    </lineage>
</organism>
<reference evidence="13 14" key="1">
    <citation type="submission" date="2018-04" db="EMBL/GenBank/DDBJ databases">
        <title>The genome of golden apple snail Pomacea canaliculata provides insight into stress tolerance and invasive adaptation.</title>
        <authorList>
            <person name="Liu C."/>
            <person name="Liu B."/>
            <person name="Ren Y."/>
            <person name="Zhang Y."/>
            <person name="Wang H."/>
            <person name="Li S."/>
            <person name="Jiang F."/>
            <person name="Yin L."/>
            <person name="Zhang G."/>
            <person name="Qian W."/>
            <person name="Fan W."/>
        </authorList>
    </citation>
    <scope>NUCLEOTIDE SEQUENCE [LARGE SCALE GENOMIC DNA]</scope>
    <source>
        <strain evidence="13">SZHN2017</strain>
        <tissue evidence="13">Muscle</tissue>
    </source>
</reference>
<dbReference type="Pfam" id="PF01485">
    <property type="entry name" value="IBR"/>
    <property type="match status" value="1"/>
</dbReference>
<dbReference type="InterPro" id="IPR031127">
    <property type="entry name" value="E3_UB_ligase_RBR"/>
</dbReference>
<dbReference type="InterPro" id="IPR013083">
    <property type="entry name" value="Znf_RING/FYVE/PHD"/>
</dbReference>
<dbReference type="Gene3D" id="1.20.120.1750">
    <property type="match status" value="1"/>
</dbReference>
<feature type="domain" description="RING-type" evidence="11">
    <location>
        <begin position="379"/>
        <end position="431"/>
    </location>
</feature>
<dbReference type="PANTHER" id="PTHR11685">
    <property type="entry name" value="RBR FAMILY RING FINGER AND IBR DOMAIN-CONTAINING"/>
    <property type="match status" value="1"/>
</dbReference>
<dbReference type="PROSITE" id="PS50089">
    <property type="entry name" value="ZF_RING_2"/>
    <property type="match status" value="1"/>
</dbReference>
<dbReference type="AlphaFoldDB" id="A0A2T7NX22"/>
<keyword evidence="4" id="KW-0479">Metal-binding</keyword>
<dbReference type="GO" id="GO:0008270">
    <property type="term" value="F:zinc ion binding"/>
    <property type="evidence" value="ECO:0007669"/>
    <property type="project" value="UniProtKB-KW"/>
</dbReference>
<evidence type="ECO:0000256" key="6">
    <source>
        <dbReference type="ARBA" id="ARBA00022771"/>
    </source>
</evidence>
<evidence type="ECO:0000256" key="10">
    <source>
        <dbReference type="SAM" id="MobiDB-lite"/>
    </source>
</evidence>
<dbReference type="SMART" id="SM00647">
    <property type="entry name" value="IBR"/>
    <property type="match status" value="2"/>
</dbReference>
<evidence type="ECO:0000259" key="12">
    <source>
        <dbReference type="PROSITE" id="PS51873"/>
    </source>
</evidence>
<proteinExistence type="predicted"/>
<dbReference type="InterPro" id="IPR044066">
    <property type="entry name" value="TRIAD_supradom"/>
</dbReference>
<evidence type="ECO:0000313" key="14">
    <source>
        <dbReference type="Proteomes" id="UP000245119"/>
    </source>
</evidence>
<evidence type="ECO:0000256" key="9">
    <source>
        <dbReference type="PROSITE-ProRule" id="PRU00175"/>
    </source>
</evidence>
<keyword evidence="6 9" id="KW-0863">Zinc-finger</keyword>
<evidence type="ECO:0000256" key="8">
    <source>
        <dbReference type="ARBA" id="ARBA00022833"/>
    </source>
</evidence>